<dbReference type="PANTHER" id="PTHR30565:SF9">
    <property type="entry name" value="PROTEIN YCIF"/>
    <property type="match status" value="1"/>
</dbReference>
<accession>A0A074MC32</accession>
<dbReference type="SUPFAM" id="SSF47240">
    <property type="entry name" value="Ferritin-like"/>
    <property type="match status" value="1"/>
</dbReference>
<dbReference type="Proteomes" id="UP000027866">
    <property type="component" value="Unassembled WGS sequence"/>
</dbReference>
<dbReference type="Pfam" id="PF05974">
    <property type="entry name" value="DUF892"/>
    <property type="match status" value="1"/>
</dbReference>
<dbReference type="EMBL" id="JMIX01000011">
    <property type="protein sequence ID" value="KEO91004.1"/>
    <property type="molecule type" value="Genomic_DNA"/>
</dbReference>
<dbReference type="CDD" id="cd07909">
    <property type="entry name" value="YciF"/>
    <property type="match status" value="1"/>
</dbReference>
<dbReference type="OrthoDB" id="9795056at2"/>
<dbReference type="InterPro" id="IPR047114">
    <property type="entry name" value="YciF"/>
</dbReference>
<dbReference type="RefSeq" id="WP_034905726.1">
    <property type="nucleotide sequence ID" value="NZ_CP017057.1"/>
</dbReference>
<gene>
    <name evidence="1" type="ORF">EH32_01380</name>
</gene>
<dbReference type="InterPro" id="IPR010287">
    <property type="entry name" value="DUF892_YciF-like"/>
</dbReference>
<dbReference type="InterPro" id="IPR012347">
    <property type="entry name" value="Ferritin-like"/>
</dbReference>
<dbReference type="InterPro" id="IPR009078">
    <property type="entry name" value="Ferritin-like_SF"/>
</dbReference>
<evidence type="ECO:0000313" key="2">
    <source>
        <dbReference type="Proteomes" id="UP000027866"/>
    </source>
</evidence>
<dbReference type="PANTHER" id="PTHR30565">
    <property type="entry name" value="PROTEIN YCIF"/>
    <property type="match status" value="1"/>
</dbReference>
<reference evidence="1 2" key="1">
    <citation type="submission" date="2014-04" db="EMBL/GenBank/DDBJ databases">
        <title>A comprehensive comparison of genomes of Erythrobacter spp. Strains.</title>
        <authorList>
            <person name="Zheng Q."/>
        </authorList>
    </citation>
    <scope>NUCLEOTIDE SEQUENCE [LARGE SCALE GENOMIC DNA]</scope>
    <source>
        <strain evidence="1 2">DSM 8509</strain>
    </source>
</reference>
<name>A0A074MC32_9SPHN</name>
<organism evidence="1 2">
    <name type="scientific">Erythrobacter litoralis</name>
    <dbReference type="NCBI Taxonomy" id="39960"/>
    <lineage>
        <taxon>Bacteria</taxon>
        <taxon>Pseudomonadati</taxon>
        <taxon>Pseudomonadota</taxon>
        <taxon>Alphaproteobacteria</taxon>
        <taxon>Sphingomonadales</taxon>
        <taxon>Erythrobacteraceae</taxon>
        <taxon>Erythrobacter/Porphyrobacter group</taxon>
        <taxon>Erythrobacter</taxon>
    </lineage>
</organism>
<keyword evidence="2" id="KW-1185">Reference proteome</keyword>
<dbReference type="PATRIC" id="fig|39960.10.peg.287"/>
<dbReference type="KEGG" id="elq:Ga0102493_111219"/>
<dbReference type="AlphaFoldDB" id="A0A074MC32"/>
<dbReference type="Gene3D" id="1.20.1260.10">
    <property type="match status" value="1"/>
</dbReference>
<protein>
    <submittedName>
        <fullName evidence="1">Uncharacterized protein</fullName>
    </submittedName>
</protein>
<comment type="caution">
    <text evidence="1">The sequence shown here is derived from an EMBL/GenBank/DDBJ whole genome shotgun (WGS) entry which is preliminary data.</text>
</comment>
<evidence type="ECO:0000313" key="1">
    <source>
        <dbReference type="EMBL" id="KEO91004.1"/>
    </source>
</evidence>
<sequence length="166" mass="18189">MSIATLKDLYIDQLQDIYSADKQSLEATKKLRECATSETLKDALDAGTDGIKQGIEKVRGIIKTHDADPTDEFCKGMEGLVKEAHAHAIDADNIKDEDVRDASIIAQYQRMTHYGIAGYGTAASFARRLGLEDDAKILRDCLDNTYGGDRTMTDIASGEVNRQAMA</sequence>
<proteinExistence type="predicted"/>